<keyword evidence="4" id="KW-1185">Reference proteome</keyword>
<feature type="domain" description="MaoC-like" evidence="1">
    <location>
        <begin position="166"/>
        <end position="278"/>
    </location>
</feature>
<proteinExistence type="predicted"/>
<gene>
    <name evidence="3" type="ORF">GLS40_14550</name>
</gene>
<dbReference type="InterPro" id="IPR029069">
    <property type="entry name" value="HotDog_dom_sf"/>
</dbReference>
<dbReference type="Pfam" id="PF22622">
    <property type="entry name" value="MFE-2_hydrat-2_N"/>
    <property type="match status" value="1"/>
</dbReference>
<name>A0A844W5W7_9RHOB</name>
<feature type="domain" description="Peroxisomal multifunctional enzyme type 2-like N-terminal" evidence="2">
    <location>
        <begin position="19"/>
        <end position="148"/>
    </location>
</feature>
<dbReference type="Pfam" id="PF01575">
    <property type="entry name" value="MaoC_dehydratas"/>
    <property type="match status" value="1"/>
</dbReference>
<organism evidence="3 4">
    <name type="scientific">Pseudooceanicola pacificus</name>
    <dbReference type="NCBI Taxonomy" id="2676438"/>
    <lineage>
        <taxon>Bacteria</taxon>
        <taxon>Pseudomonadati</taxon>
        <taxon>Pseudomonadota</taxon>
        <taxon>Alphaproteobacteria</taxon>
        <taxon>Rhodobacterales</taxon>
        <taxon>Paracoccaceae</taxon>
        <taxon>Pseudooceanicola</taxon>
    </lineage>
</organism>
<dbReference type="InterPro" id="IPR054357">
    <property type="entry name" value="MFE-2_N"/>
</dbReference>
<evidence type="ECO:0000313" key="4">
    <source>
        <dbReference type="Proteomes" id="UP000443843"/>
    </source>
</evidence>
<dbReference type="SUPFAM" id="SSF54637">
    <property type="entry name" value="Thioesterase/thiol ester dehydrase-isomerase"/>
    <property type="match status" value="2"/>
</dbReference>
<protein>
    <submittedName>
        <fullName evidence="3">3-alpha,7-alpha, 12-alpha-trihydroxy-5-beta-cholest-24-enoyl-CoA hydratase</fullName>
    </submittedName>
</protein>
<dbReference type="GO" id="GO:0006635">
    <property type="term" value="P:fatty acid beta-oxidation"/>
    <property type="evidence" value="ECO:0007669"/>
    <property type="project" value="TreeGrafter"/>
</dbReference>
<dbReference type="GO" id="GO:0044594">
    <property type="term" value="F:17-beta-hydroxysteroid dehydrogenase (NAD+) activity"/>
    <property type="evidence" value="ECO:0007669"/>
    <property type="project" value="TreeGrafter"/>
</dbReference>
<dbReference type="RefSeq" id="WP_160383470.1">
    <property type="nucleotide sequence ID" value="NZ_WNXQ01000009.1"/>
</dbReference>
<dbReference type="AlphaFoldDB" id="A0A844W5W7"/>
<sequence>MGVPYPDLLSMKAEAIDCAYSDREVMLYALGIGMGTDPLEDSELAFVNEGWITPREVPLKVVPTFASVFGYAARPPSIPLDRVKVVDAARDITFHKPLPVAARLTADASYIGAWDKGDKGAIVQRETVVRDASGEPVCTLRGMTFARGDGHFGGPTEGAPDPHPVPDRAADLTVDIPTRDDQALVFRLSGDRNPLHSDPEFARKAGFDRPILHGMCTYGITCRAVLSTFADWDPNAFRRHAAQFRAPVFPGETITVDMWKDGDTISFEAHVKARGVTVVKHGLTELG</sequence>
<dbReference type="GO" id="GO:0004300">
    <property type="term" value="F:enoyl-CoA hydratase activity"/>
    <property type="evidence" value="ECO:0007669"/>
    <property type="project" value="TreeGrafter"/>
</dbReference>
<evidence type="ECO:0000313" key="3">
    <source>
        <dbReference type="EMBL" id="MWB79257.1"/>
    </source>
</evidence>
<dbReference type="InterPro" id="IPR002539">
    <property type="entry name" value="MaoC-like_dom"/>
</dbReference>
<dbReference type="CDD" id="cd03448">
    <property type="entry name" value="HDE_HSD"/>
    <property type="match status" value="1"/>
</dbReference>
<dbReference type="PANTHER" id="PTHR13078">
    <property type="entry name" value="PEROXISOMAL MULTIFUNCTIONAL ENZYME TYPE 2-RELATED"/>
    <property type="match status" value="1"/>
</dbReference>
<accession>A0A844W5W7</accession>
<comment type="caution">
    <text evidence="3">The sequence shown here is derived from an EMBL/GenBank/DDBJ whole genome shotgun (WGS) entry which is preliminary data.</text>
</comment>
<dbReference type="Proteomes" id="UP000443843">
    <property type="component" value="Unassembled WGS sequence"/>
</dbReference>
<dbReference type="PANTHER" id="PTHR13078:SF56">
    <property type="entry name" value="PEROXISOMAL MULTIFUNCTIONAL ENZYME TYPE 2"/>
    <property type="match status" value="1"/>
</dbReference>
<evidence type="ECO:0000259" key="2">
    <source>
        <dbReference type="Pfam" id="PF22622"/>
    </source>
</evidence>
<dbReference type="GO" id="GO:0003857">
    <property type="term" value="F:(3S)-3-hydroxyacyl-CoA dehydrogenase (NAD+) activity"/>
    <property type="evidence" value="ECO:0007669"/>
    <property type="project" value="TreeGrafter"/>
</dbReference>
<dbReference type="EMBL" id="WNXQ01000009">
    <property type="protein sequence ID" value="MWB79257.1"/>
    <property type="molecule type" value="Genomic_DNA"/>
</dbReference>
<evidence type="ECO:0000259" key="1">
    <source>
        <dbReference type="Pfam" id="PF01575"/>
    </source>
</evidence>
<dbReference type="Gene3D" id="3.10.129.10">
    <property type="entry name" value="Hotdog Thioesterase"/>
    <property type="match status" value="1"/>
</dbReference>
<reference evidence="3 4" key="1">
    <citation type="submission" date="2019-11" db="EMBL/GenBank/DDBJ databases">
        <title>Pseudooceanicola pacifica sp. nov., isolated from deep-sea sediment of the Pacific Ocean.</title>
        <authorList>
            <person name="Lyu L."/>
        </authorList>
    </citation>
    <scope>NUCLEOTIDE SEQUENCE [LARGE SCALE GENOMIC DNA]</scope>
    <source>
        <strain evidence="3 4">216_PA32_1</strain>
    </source>
</reference>